<keyword evidence="6 12" id="KW-0418">Kinase</keyword>
<evidence type="ECO:0000256" key="8">
    <source>
        <dbReference type="ARBA" id="ARBA00023012"/>
    </source>
</evidence>
<evidence type="ECO:0000256" key="9">
    <source>
        <dbReference type="SAM" id="Phobius"/>
    </source>
</evidence>
<dbReference type="GO" id="GO:0000155">
    <property type="term" value="F:phosphorelay sensor kinase activity"/>
    <property type="evidence" value="ECO:0007669"/>
    <property type="project" value="InterPro"/>
</dbReference>
<dbReference type="InterPro" id="IPR003594">
    <property type="entry name" value="HATPase_dom"/>
</dbReference>
<proteinExistence type="predicted"/>
<dbReference type="Proteomes" id="UP000317940">
    <property type="component" value="Unassembled WGS sequence"/>
</dbReference>
<keyword evidence="9" id="KW-0812">Transmembrane</keyword>
<dbReference type="Pfam" id="PF02518">
    <property type="entry name" value="HATPase_c"/>
    <property type="match status" value="1"/>
</dbReference>
<keyword evidence="5" id="KW-0547">Nucleotide-binding</keyword>
<comment type="caution">
    <text evidence="12">The sequence shown here is derived from an EMBL/GenBank/DDBJ whole genome shotgun (WGS) entry which is preliminary data.</text>
</comment>
<feature type="transmembrane region" description="Helical" evidence="9">
    <location>
        <begin position="64"/>
        <end position="81"/>
    </location>
</feature>
<evidence type="ECO:0000256" key="5">
    <source>
        <dbReference type="ARBA" id="ARBA00022741"/>
    </source>
</evidence>
<keyword evidence="4" id="KW-0808">Transferase</keyword>
<dbReference type="AlphaFoldDB" id="A0A561TTT7"/>
<feature type="domain" description="Histidine kinase/HSP90-like ATPase" evidence="10">
    <location>
        <begin position="349"/>
        <end position="434"/>
    </location>
</feature>
<dbReference type="InterPro" id="IPR036890">
    <property type="entry name" value="HATPase_C_sf"/>
</dbReference>
<accession>A0A561TTT7</accession>
<dbReference type="GO" id="GO:0046983">
    <property type="term" value="F:protein dimerization activity"/>
    <property type="evidence" value="ECO:0007669"/>
    <property type="project" value="InterPro"/>
</dbReference>
<sequence length="439" mass="45394">MYNPGRMAVRIRLAKIARMTPTPLALPRLKRVPPAVWIVLAWGVSVGYPALTVAGRPPAGSWDWSVITAGSLLACAAAVLLRRFPVAATGLLLAAATGVAGGWRAGVQLPPSALLAVDVALCAVTAGQPRRSSRAALALVVGVLLLHLGLVQDNALGLSTETWNGAPLPGTVLRLGRYEVTSSAPHLGISDQGLLVAVIAWLVGRSIRQSREHAEALGAELAARAVTAERLRIAREMHDTVAHSIGVVALQAGAAALVIDSKPERAKAALGEIEAAGRETLAGLRRMLGALRAADGPQPGVQPGVEPEPGAPGLADLDRLAATTTAAGVRVDVRWAGEPRRLPPDVDLAAFRIIQEAVANVVRHAGARSCEVSIDCRDAEQVAVEITDRGRGRSAAPGGGHGLVGLRERVALLHGEFQAGPRGGGFRVAARLPVAGGVR</sequence>
<organism evidence="12 13">
    <name type="scientific">Kitasatospora viridis</name>
    <dbReference type="NCBI Taxonomy" id="281105"/>
    <lineage>
        <taxon>Bacteria</taxon>
        <taxon>Bacillati</taxon>
        <taxon>Actinomycetota</taxon>
        <taxon>Actinomycetes</taxon>
        <taxon>Kitasatosporales</taxon>
        <taxon>Streptomycetaceae</taxon>
        <taxon>Kitasatospora</taxon>
    </lineage>
</organism>
<keyword evidence="3" id="KW-0597">Phosphoprotein</keyword>
<feature type="transmembrane region" description="Helical" evidence="9">
    <location>
        <begin position="86"/>
        <end position="103"/>
    </location>
</feature>
<evidence type="ECO:0000313" key="12">
    <source>
        <dbReference type="EMBL" id="TWF90542.1"/>
    </source>
</evidence>
<evidence type="ECO:0000259" key="10">
    <source>
        <dbReference type="Pfam" id="PF02518"/>
    </source>
</evidence>
<dbReference type="GO" id="GO:0016020">
    <property type="term" value="C:membrane"/>
    <property type="evidence" value="ECO:0007669"/>
    <property type="project" value="InterPro"/>
</dbReference>
<comment type="catalytic activity">
    <reaction evidence="1">
        <text>ATP + protein L-histidine = ADP + protein N-phospho-L-histidine.</text>
        <dbReference type="EC" id="2.7.13.3"/>
    </reaction>
</comment>
<dbReference type="Pfam" id="PF07730">
    <property type="entry name" value="HisKA_3"/>
    <property type="match status" value="1"/>
</dbReference>
<dbReference type="SUPFAM" id="SSF55874">
    <property type="entry name" value="ATPase domain of HSP90 chaperone/DNA topoisomerase II/histidine kinase"/>
    <property type="match status" value="1"/>
</dbReference>
<dbReference type="InterPro" id="IPR050482">
    <property type="entry name" value="Sensor_HK_TwoCompSys"/>
</dbReference>
<dbReference type="GO" id="GO:0005524">
    <property type="term" value="F:ATP binding"/>
    <property type="evidence" value="ECO:0007669"/>
    <property type="project" value="UniProtKB-KW"/>
</dbReference>
<reference evidence="12 13" key="1">
    <citation type="submission" date="2019-06" db="EMBL/GenBank/DDBJ databases">
        <title>Sequencing the genomes of 1000 actinobacteria strains.</title>
        <authorList>
            <person name="Klenk H.-P."/>
        </authorList>
    </citation>
    <scope>NUCLEOTIDE SEQUENCE [LARGE SCALE GENOMIC DNA]</scope>
    <source>
        <strain evidence="12 13">DSM 44826</strain>
    </source>
</reference>
<keyword evidence="9" id="KW-1133">Transmembrane helix</keyword>
<keyword evidence="13" id="KW-1185">Reference proteome</keyword>
<dbReference type="Gene3D" id="3.30.565.10">
    <property type="entry name" value="Histidine kinase-like ATPase, C-terminal domain"/>
    <property type="match status" value="1"/>
</dbReference>
<dbReference type="Gene3D" id="1.20.5.1930">
    <property type="match status" value="1"/>
</dbReference>
<protein>
    <recommendedName>
        <fullName evidence="2">histidine kinase</fullName>
        <ecNumber evidence="2">2.7.13.3</ecNumber>
    </recommendedName>
</protein>
<dbReference type="EC" id="2.7.13.3" evidence="2"/>
<evidence type="ECO:0000256" key="4">
    <source>
        <dbReference type="ARBA" id="ARBA00022679"/>
    </source>
</evidence>
<evidence type="ECO:0000313" key="13">
    <source>
        <dbReference type="Proteomes" id="UP000317940"/>
    </source>
</evidence>
<keyword evidence="8" id="KW-0902">Two-component regulatory system</keyword>
<dbReference type="PANTHER" id="PTHR24421">
    <property type="entry name" value="NITRATE/NITRITE SENSOR PROTEIN NARX-RELATED"/>
    <property type="match status" value="1"/>
</dbReference>
<evidence type="ECO:0000256" key="1">
    <source>
        <dbReference type="ARBA" id="ARBA00000085"/>
    </source>
</evidence>
<gene>
    <name evidence="12" type="ORF">FHX73_13589</name>
</gene>
<evidence type="ECO:0000259" key="11">
    <source>
        <dbReference type="Pfam" id="PF07730"/>
    </source>
</evidence>
<dbReference type="PANTHER" id="PTHR24421:SF10">
    <property type="entry name" value="NITRATE_NITRITE SENSOR PROTEIN NARQ"/>
    <property type="match status" value="1"/>
</dbReference>
<evidence type="ECO:0000256" key="7">
    <source>
        <dbReference type="ARBA" id="ARBA00022840"/>
    </source>
</evidence>
<dbReference type="CDD" id="cd16917">
    <property type="entry name" value="HATPase_UhpB-NarQ-NarX-like"/>
    <property type="match status" value="1"/>
</dbReference>
<name>A0A561TTT7_9ACTN</name>
<evidence type="ECO:0000256" key="2">
    <source>
        <dbReference type="ARBA" id="ARBA00012438"/>
    </source>
</evidence>
<dbReference type="InterPro" id="IPR011712">
    <property type="entry name" value="Sig_transdc_His_kin_sub3_dim/P"/>
</dbReference>
<keyword evidence="7" id="KW-0067">ATP-binding</keyword>
<evidence type="ECO:0000256" key="3">
    <source>
        <dbReference type="ARBA" id="ARBA00022553"/>
    </source>
</evidence>
<feature type="domain" description="Signal transduction histidine kinase subgroup 3 dimerisation and phosphoacceptor" evidence="11">
    <location>
        <begin position="229"/>
        <end position="294"/>
    </location>
</feature>
<evidence type="ECO:0000256" key="6">
    <source>
        <dbReference type="ARBA" id="ARBA00022777"/>
    </source>
</evidence>
<dbReference type="EMBL" id="VIWT01000003">
    <property type="protein sequence ID" value="TWF90542.1"/>
    <property type="molecule type" value="Genomic_DNA"/>
</dbReference>
<keyword evidence="9" id="KW-0472">Membrane</keyword>